<dbReference type="EMBL" id="JAFNJU010000002">
    <property type="protein sequence ID" value="MBO1264259.1"/>
    <property type="molecule type" value="Genomic_DNA"/>
</dbReference>
<dbReference type="AlphaFoldDB" id="A0A939H857"/>
<evidence type="ECO:0000313" key="5">
    <source>
        <dbReference type="EMBL" id="MBO1264259.1"/>
    </source>
</evidence>
<accession>A0A939H857</accession>
<name>A0A939H857_9CLOT</name>
<sequence length="123" mass="14149">MPWNFDNSIPIYLQIIQEMKRRIIRKELIPGERLASVRDLAKEAGVNPNTMQKALSELEAEGLLETERTTGRFITSDQNLIASLREAYLKERLQPFLAELQSLGLSEEELTTLIRSQYKEATK</sequence>
<keyword evidence="6" id="KW-1185">Reference proteome</keyword>
<dbReference type="InterPro" id="IPR036390">
    <property type="entry name" value="WH_DNA-bd_sf"/>
</dbReference>
<dbReference type="Proteomes" id="UP000664218">
    <property type="component" value="Unassembled WGS sequence"/>
</dbReference>
<reference evidence="5" key="1">
    <citation type="submission" date="2021-03" db="EMBL/GenBank/DDBJ databases">
        <title>Proteiniclasticum marinus sp. nov., isolated from tidal flat sediment.</title>
        <authorList>
            <person name="Namirimu T."/>
            <person name="Yang J.-A."/>
            <person name="Yang S.-H."/>
            <person name="Kim Y.-J."/>
            <person name="Kwon K.K."/>
        </authorList>
    </citation>
    <scope>NUCLEOTIDE SEQUENCE</scope>
    <source>
        <strain evidence="5">SCR006</strain>
    </source>
</reference>
<dbReference type="CDD" id="cd07377">
    <property type="entry name" value="WHTH_GntR"/>
    <property type="match status" value="1"/>
</dbReference>
<dbReference type="RefSeq" id="WP_207598772.1">
    <property type="nucleotide sequence ID" value="NZ_JAFNJU010000002.1"/>
</dbReference>
<dbReference type="GO" id="GO:0003700">
    <property type="term" value="F:DNA-binding transcription factor activity"/>
    <property type="evidence" value="ECO:0007669"/>
    <property type="project" value="InterPro"/>
</dbReference>
<comment type="caution">
    <text evidence="5">The sequence shown here is derived from an EMBL/GenBank/DDBJ whole genome shotgun (WGS) entry which is preliminary data.</text>
</comment>
<dbReference type="SMART" id="SM00345">
    <property type="entry name" value="HTH_GNTR"/>
    <property type="match status" value="1"/>
</dbReference>
<protein>
    <submittedName>
        <fullName evidence="5">GntR family transcriptional regulator</fullName>
    </submittedName>
</protein>
<dbReference type="PROSITE" id="PS50949">
    <property type="entry name" value="HTH_GNTR"/>
    <property type="match status" value="1"/>
</dbReference>
<organism evidence="5 6">
    <name type="scientific">Proteiniclasticum aestuarii</name>
    <dbReference type="NCBI Taxonomy" id="2817862"/>
    <lineage>
        <taxon>Bacteria</taxon>
        <taxon>Bacillati</taxon>
        <taxon>Bacillota</taxon>
        <taxon>Clostridia</taxon>
        <taxon>Eubacteriales</taxon>
        <taxon>Clostridiaceae</taxon>
        <taxon>Proteiniclasticum</taxon>
    </lineage>
</organism>
<evidence type="ECO:0000256" key="3">
    <source>
        <dbReference type="ARBA" id="ARBA00023163"/>
    </source>
</evidence>
<dbReference type="PANTHER" id="PTHR38445">
    <property type="entry name" value="HTH-TYPE TRANSCRIPTIONAL REPRESSOR YTRA"/>
    <property type="match status" value="1"/>
</dbReference>
<dbReference type="GO" id="GO:0003677">
    <property type="term" value="F:DNA binding"/>
    <property type="evidence" value="ECO:0007669"/>
    <property type="project" value="UniProtKB-KW"/>
</dbReference>
<evidence type="ECO:0000313" key="6">
    <source>
        <dbReference type="Proteomes" id="UP000664218"/>
    </source>
</evidence>
<keyword evidence="3" id="KW-0804">Transcription</keyword>
<feature type="domain" description="HTH gntR-type" evidence="4">
    <location>
        <begin position="9"/>
        <end position="77"/>
    </location>
</feature>
<keyword evidence="2" id="KW-0238">DNA-binding</keyword>
<dbReference type="Gene3D" id="1.10.10.10">
    <property type="entry name" value="Winged helix-like DNA-binding domain superfamily/Winged helix DNA-binding domain"/>
    <property type="match status" value="1"/>
</dbReference>
<evidence type="ECO:0000256" key="1">
    <source>
        <dbReference type="ARBA" id="ARBA00023015"/>
    </source>
</evidence>
<dbReference type="InterPro" id="IPR000524">
    <property type="entry name" value="Tscrpt_reg_HTH_GntR"/>
</dbReference>
<dbReference type="Pfam" id="PF00392">
    <property type="entry name" value="GntR"/>
    <property type="match status" value="1"/>
</dbReference>
<dbReference type="InterPro" id="IPR036388">
    <property type="entry name" value="WH-like_DNA-bd_sf"/>
</dbReference>
<gene>
    <name evidence="5" type="ORF">J3A84_04265</name>
</gene>
<dbReference type="PANTHER" id="PTHR38445:SF6">
    <property type="entry name" value="GNTR-FAMILY TRANSCRIPTIONAL REGULATOR"/>
    <property type="match status" value="1"/>
</dbReference>
<proteinExistence type="predicted"/>
<dbReference type="SUPFAM" id="SSF46785">
    <property type="entry name" value="Winged helix' DNA-binding domain"/>
    <property type="match status" value="1"/>
</dbReference>
<evidence type="ECO:0000259" key="4">
    <source>
        <dbReference type="PROSITE" id="PS50949"/>
    </source>
</evidence>
<evidence type="ECO:0000256" key="2">
    <source>
        <dbReference type="ARBA" id="ARBA00023125"/>
    </source>
</evidence>
<keyword evidence="1" id="KW-0805">Transcription regulation</keyword>